<feature type="active site" evidence="5 6">
    <location>
        <position position="204"/>
    </location>
</feature>
<accession>A0AAU8P5L5</accession>
<evidence type="ECO:0000256" key="4">
    <source>
        <dbReference type="ARBA" id="ARBA00022801"/>
    </source>
</evidence>
<dbReference type="Gene3D" id="3.40.50.1820">
    <property type="entry name" value="alpha/beta hydrolase"/>
    <property type="match status" value="1"/>
</dbReference>
<evidence type="ECO:0000256" key="2">
    <source>
        <dbReference type="ARBA" id="ARBA00022487"/>
    </source>
</evidence>
<dbReference type="HAMAP" id="MF_01958">
    <property type="entry name" value="Acetyl_esterase"/>
    <property type="match status" value="1"/>
</dbReference>
<dbReference type="PANTHER" id="PTHR23025:SF4">
    <property type="entry name" value="ALPHA_BETA HYDROLASE FOLD-3 DOMAIN-CONTAINING PROTEIN"/>
    <property type="match status" value="1"/>
</dbReference>
<keyword evidence="2 5" id="KW-0719">Serine esterase</keyword>
<dbReference type="EC" id="3.1.1.-" evidence="5"/>
<evidence type="ECO:0000256" key="3">
    <source>
        <dbReference type="ARBA" id="ARBA00022490"/>
    </source>
</evidence>
<feature type="domain" description="Alpha/beta hydrolase fold-3" evidence="7">
    <location>
        <begin position="126"/>
        <end position="334"/>
    </location>
</feature>
<dbReference type="InterPro" id="IPR029058">
    <property type="entry name" value="AB_hydrolase_fold"/>
</dbReference>
<comment type="similarity">
    <text evidence="1 5">Belongs to the 'GDXG' lipolytic enzyme family.</text>
</comment>
<evidence type="ECO:0000256" key="5">
    <source>
        <dbReference type="HAMAP-Rule" id="MF_01958"/>
    </source>
</evidence>
<evidence type="ECO:0000313" key="9">
    <source>
        <dbReference type="Proteomes" id="UP000002634"/>
    </source>
</evidence>
<name>A0AAU8P5L5_EDWPI</name>
<keyword evidence="3 5" id="KW-0963">Cytoplasm</keyword>
<evidence type="ECO:0000256" key="1">
    <source>
        <dbReference type="ARBA" id="ARBA00010515"/>
    </source>
</evidence>
<dbReference type="InterPro" id="IPR033140">
    <property type="entry name" value="Lipase_GDXG_put_SER_AS"/>
</dbReference>
<protein>
    <recommendedName>
        <fullName evidence="5">Acetyl esterase</fullName>
        <ecNumber evidence="5">3.1.1.-</ecNumber>
    </recommendedName>
</protein>
<dbReference type="NCBIfam" id="NF007547">
    <property type="entry name" value="PRK10162.1"/>
    <property type="match status" value="1"/>
</dbReference>
<dbReference type="InterPro" id="IPR023508">
    <property type="entry name" value="Acetyl_esterase"/>
</dbReference>
<proteinExistence type="inferred from homology"/>
<dbReference type="AlphaFoldDB" id="A0AAU8P5L5"/>
<comment type="subunit">
    <text evidence="5">Homodimer. Interacts with MalT and MelA.</text>
</comment>
<keyword evidence="9" id="KW-1185">Reference proteome</keyword>
<reference evidence="8 9" key="1">
    <citation type="journal article" date="2009" name="PLoS ONE">
        <title>Genome sequence of the versatile fish pathogen Edwardsiella tarda provides insights into its adaptation to broad host ranges and intracellular niches.</title>
        <authorList>
            <person name="Wang Q."/>
            <person name="Yang M."/>
            <person name="Xiao J."/>
            <person name="Wu H."/>
            <person name="Wang X."/>
            <person name="Lv Y."/>
            <person name="Xu L."/>
            <person name="Zheng H."/>
            <person name="Wang S."/>
            <person name="Zhao G."/>
            <person name="Liu Q."/>
            <person name="Zhang Y."/>
        </authorList>
    </citation>
    <scope>NUCLEOTIDE SEQUENCE [LARGE SCALE GENOMIC DNA]</scope>
    <source>
        <strain evidence="9">EIB202 / CCTCC M208068</strain>
    </source>
</reference>
<dbReference type="GO" id="GO:0019433">
    <property type="term" value="P:triglyceride catabolic process"/>
    <property type="evidence" value="ECO:0007669"/>
    <property type="project" value="TreeGrafter"/>
</dbReference>
<comment type="subcellular location">
    <subcellularLocation>
        <location evidence="5">Cytoplasm</location>
    </subcellularLocation>
</comment>
<organism evidence="8 9">
    <name type="scientific">Edwardsiella piscicida</name>
    <dbReference type="NCBI Taxonomy" id="1263550"/>
    <lineage>
        <taxon>Bacteria</taxon>
        <taxon>Pseudomonadati</taxon>
        <taxon>Pseudomonadota</taxon>
        <taxon>Gammaproteobacteria</taxon>
        <taxon>Enterobacterales</taxon>
        <taxon>Hafniaceae</taxon>
        <taxon>Edwardsiella</taxon>
    </lineage>
</organism>
<evidence type="ECO:0000313" key="8">
    <source>
        <dbReference type="EMBL" id="ACY85506.1"/>
    </source>
</evidence>
<dbReference type="PANTHER" id="PTHR23025">
    <property type="entry name" value="TRIACYLGLYCEROL LIPASE"/>
    <property type="match status" value="1"/>
</dbReference>
<sequence>MKYSGNSIIYNGFFCLWRSSQNPFLYVIKYQLVDWENGMQQKNKVNVPERISDEMKRVLQFQQQNTTDEQNCSDYSSMRQAYIQERQYWNQGGAEMARCEQVNVETPHGPVATRIYFPRHPAQAVLFYLHGGGFIVGNLDTHDRIMRLLADYSRCAVIGIDYSLSPEARFPQAIEESVAVCEFFHRRADEFGLPMARIGFAGDSAGAMLAMATVLWMRDRGIDCGEVRGVLLYYGLYGLQDSASRRLYGGVWDGLTQADLQSYEQAYLPDAASRESPYYCLFNNDLTYGIPPCFIAGAQFDPLLDDSVALYQTLREHRQPCSYHMYPGVMHAFLHYSRMMESADCALRDGADYFYRQLQIA</sequence>
<comment type="function">
    <text evidence="5">Displays esterase activity towards short chain fatty esters (acyl chain length of up to 8 carbons). Able to hydrolyze triacetylglycerol (triacetin) and tributyrylglycerol (tributyrin), but not trioleylglycerol (triolein) or cholesterol oleate. Negatively regulates MalT activity by antagonizing maltotriose binding. Inhibits MelA galactosidase activity.</text>
</comment>
<dbReference type="GO" id="GO:0005829">
    <property type="term" value="C:cytosol"/>
    <property type="evidence" value="ECO:0007669"/>
    <property type="project" value="TreeGrafter"/>
</dbReference>
<keyword evidence="4 5" id="KW-0378">Hydrolase</keyword>
<dbReference type="SUPFAM" id="SSF53474">
    <property type="entry name" value="alpha/beta-Hydrolases"/>
    <property type="match status" value="1"/>
</dbReference>
<dbReference type="EMBL" id="CP001135">
    <property type="protein sequence ID" value="ACY85506.1"/>
    <property type="molecule type" value="Genomic_DNA"/>
</dbReference>
<feature type="active site" evidence="5">
    <location>
        <position position="331"/>
    </location>
</feature>
<evidence type="ECO:0000256" key="6">
    <source>
        <dbReference type="PROSITE-ProRule" id="PRU10038"/>
    </source>
</evidence>
<dbReference type="PROSITE" id="PS01174">
    <property type="entry name" value="LIPASE_GDXG_SER"/>
    <property type="match status" value="1"/>
</dbReference>
<dbReference type="KEGG" id="etr:ETAE_2671"/>
<dbReference type="Proteomes" id="UP000002634">
    <property type="component" value="Chromosome"/>
</dbReference>
<dbReference type="PROSITE" id="PS01173">
    <property type="entry name" value="LIPASE_GDXG_HIS"/>
    <property type="match status" value="1"/>
</dbReference>
<evidence type="ECO:0000259" key="7">
    <source>
        <dbReference type="Pfam" id="PF07859"/>
    </source>
</evidence>
<dbReference type="InterPro" id="IPR013094">
    <property type="entry name" value="AB_hydrolase_3"/>
</dbReference>
<dbReference type="Pfam" id="PF07859">
    <property type="entry name" value="Abhydrolase_3"/>
    <property type="match status" value="1"/>
</dbReference>
<dbReference type="InterPro" id="IPR002168">
    <property type="entry name" value="Lipase_GDXG_HIS_AS"/>
</dbReference>
<feature type="active site" evidence="5">
    <location>
        <position position="301"/>
    </location>
</feature>
<dbReference type="GO" id="GO:0004806">
    <property type="term" value="F:triacylglycerol lipase activity"/>
    <property type="evidence" value="ECO:0007669"/>
    <property type="project" value="TreeGrafter"/>
</dbReference>
<gene>
    <name evidence="8" type="primary">ybaC</name>
    <name evidence="5" type="synonym">aes</name>
    <name evidence="8" type="ordered locus">ETAE_2671</name>
</gene>
<dbReference type="GO" id="GO:0004771">
    <property type="term" value="F:sterol ester esterase activity"/>
    <property type="evidence" value="ECO:0007669"/>
    <property type="project" value="TreeGrafter"/>
</dbReference>